<dbReference type="AlphaFoldDB" id="A0A1F7YI76"/>
<accession>A0A1F7YI76</accession>
<name>A0A1F7YI76_9BACT</name>
<evidence type="ECO:0000313" key="2">
    <source>
        <dbReference type="Proteomes" id="UP000179221"/>
    </source>
</evidence>
<dbReference type="EMBL" id="MGGL01000008">
    <property type="protein sequence ID" value="OGM26972.1"/>
    <property type="molecule type" value="Genomic_DNA"/>
</dbReference>
<dbReference type="Proteomes" id="UP000179221">
    <property type="component" value="Unassembled WGS sequence"/>
</dbReference>
<organism evidence="1 2">
    <name type="scientific">Candidatus Woesebacteria bacterium RIFCSPHIGHO2_01_FULL_40_22</name>
    <dbReference type="NCBI Taxonomy" id="1802499"/>
    <lineage>
        <taxon>Bacteria</taxon>
        <taxon>Candidatus Woeseibacteriota</taxon>
    </lineage>
</organism>
<sequence>MTTQGERETIFRAGEVIMREEARYRRTKLWNLGKSNDGAERRNILMDLLNEEVRIDPFGRTDEEELRIAEIENRKKKKP</sequence>
<reference evidence="1 2" key="1">
    <citation type="journal article" date="2016" name="Nat. Commun.">
        <title>Thousands of microbial genomes shed light on interconnected biogeochemical processes in an aquifer system.</title>
        <authorList>
            <person name="Anantharaman K."/>
            <person name="Brown C.T."/>
            <person name="Hug L.A."/>
            <person name="Sharon I."/>
            <person name="Castelle C.J."/>
            <person name="Probst A.J."/>
            <person name="Thomas B.C."/>
            <person name="Singh A."/>
            <person name="Wilkins M.J."/>
            <person name="Karaoz U."/>
            <person name="Brodie E.L."/>
            <person name="Williams K.H."/>
            <person name="Hubbard S.S."/>
            <person name="Banfield J.F."/>
        </authorList>
    </citation>
    <scope>NUCLEOTIDE SEQUENCE [LARGE SCALE GENOMIC DNA]</scope>
</reference>
<protein>
    <submittedName>
        <fullName evidence="1">Uncharacterized protein</fullName>
    </submittedName>
</protein>
<proteinExistence type="predicted"/>
<comment type="caution">
    <text evidence="1">The sequence shown here is derived from an EMBL/GenBank/DDBJ whole genome shotgun (WGS) entry which is preliminary data.</text>
</comment>
<gene>
    <name evidence="1" type="ORF">A2628_06030</name>
</gene>
<evidence type="ECO:0000313" key="1">
    <source>
        <dbReference type="EMBL" id="OGM26972.1"/>
    </source>
</evidence>